<comment type="caution">
    <text evidence="4">The sequence shown here is derived from an EMBL/GenBank/DDBJ whole genome shotgun (WGS) entry which is preliminary data.</text>
</comment>
<dbReference type="SUPFAM" id="SSF52172">
    <property type="entry name" value="CheY-like"/>
    <property type="match status" value="1"/>
</dbReference>
<dbReference type="AlphaFoldDB" id="A0A5J9W2U8"/>
<dbReference type="InterPro" id="IPR001789">
    <property type="entry name" value="Sig_transdc_resp-reg_receiver"/>
</dbReference>
<name>A0A5J9W2U8_9POAL</name>
<accession>A0A5J9W2U8</accession>
<dbReference type="PANTHER" id="PTHR43874">
    <property type="entry name" value="TWO-COMPONENT RESPONSE REGULATOR"/>
    <property type="match status" value="1"/>
</dbReference>
<evidence type="ECO:0000313" key="5">
    <source>
        <dbReference type="Proteomes" id="UP000324897"/>
    </source>
</evidence>
<dbReference type="OrthoDB" id="10262808at2759"/>
<dbReference type="Gene3D" id="3.40.50.2300">
    <property type="match status" value="1"/>
</dbReference>
<gene>
    <name evidence="4" type="ORF">EJB05_08651</name>
</gene>
<dbReference type="Gramene" id="TVU42257">
    <property type="protein sequence ID" value="TVU42257"/>
    <property type="gene ID" value="EJB05_08651"/>
</dbReference>
<dbReference type="PROSITE" id="PS50110">
    <property type="entry name" value="RESPONSE_REGULATORY"/>
    <property type="match status" value="1"/>
</dbReference>
<keyword evidence="1" id="KW-0902">Two-component regulatory system</keyword>
<dbReference type="InterPro" id="IPR011006">
    <property type="entry name" value="CheY-like_superfamily"/>
</dbReference>
<organism evidence="4 5">
    <name type="scientific">Eragrostis curvula</name>
    <name type="common">weeping love grass</name>
    <dbReference type="NCBI Taxonomy" id="38414"/>
    <lineage>
        <taxon>Eukaryota</taxon>
        <taxon>Viridiplantae</taxon>
        <taxon>Streptophyta</taxon>
        <taxon>Embryophyta</taxon>
        <taxon>Tracheophyta</taxon>
        <taxon>Spermatophyta</taxon>
        <taxon>Magnoliopsida</taxon>
        <taxon>Liliopsida</taxon>
        <taxon>Poales</taxon>
        <taxon>Poaceae</taxon>
        <taxon>PACMAD clade</taxon>
        <taxon>Chloridoideae</taxon>
        <taxon>Eragrostideae</taxon>
        <taxon>Eragrostidinae</taxon>
        <taxon>Eragrostis</taxon>
    </lineage>
</organism>
<proteinExistence type="predicted"/>
<evidence type="ECO:0000256" key="2">
    <source>
        <dbReference type="PROSITE-ProRule" id="PRU00169"/>
    </source>
</evidence>
<protein>
    <recommendedName>
        <fullName evidence="3">Response regulatory domain-containing protein</fullName>
    </recommendedName>
</protein>
<dbReference type="Proteomes" id="UP000324897">
    <property type="component" value="Unassembled WGS sequence"/>
</dbReference>
<sequence length="78" mass="9104">MDACVKPLFPEGLRVLVIDDDATSLMIIEELLQKCKYEVTTTKRGEEALEMLRVRKDRFDRPGDHRRAHAWHGWLQAP</sequence>
<evidence type="ECO:0000256" key="1">
    <source>
        <dbReference type="ARBA" id="ARBA00023012"/>
    </source>
</evidence>
<evidence type="ECO:0000259" key="3">
    <source>
        <dbReference type="PROSITE" id="PS50110"/>
    </source>
</evidence>
<evidence type="ECO:0000313" key="4">
    <source>
        <dbReference type="EMBL" id="TVU42257.1"/>
    </source>
</evidence>
<feature type="non-terminal residue" evidence="4">
    <location>
        <position position="1"/>
    </location>
</feature>
<dbReference type="EMBL" id="RWGY01000005">
    <property type="protein sequence ID" value="TVU42257.1"/>
    <property type="molecule type" value="Genomic_DNA"/>
</dbReference>
<dbReference type="PANTHER" id="PTHR43874:SF7">
    <property type="entry name" value="TWO-COMPONENT RESPONSE REGULATOR ARR10"/>
    <property type="match status" value="1"/>
</dbReference>
<keyword evidence="5" id="KW-1185">Reference proteome</keyword>
<dbReference type="GO" id="GO:0009736">
    <property type="term" value="P:cytokinin-activated signaling pathway"/>
    <property type="evidence" value="ECO:0007669"/>
    <property type="project" value="InterPro"/>
</dbReference>
<comment type="caution">
    <text evidence="2">Lacks conserved residue(s) required for the propagation of feature annotation.</text>
</comment>
<reference evidence="4 5" key="1">
    <citation type="journal article" date="2019" name="Sci. Rep.">
        <title>A high-quality genome of Eragrostis curvula grass provides insights into Poaceae evolution and supports new strategies to enhance forage quality.</title>
        <authorList>
            <person name="Carballo J."/>
            <person name="Santos B.A.C.M."/>
            <person name="Zappacosta D."/>
            <person name="Garbus I."/>
            <person name="Selva J.P."/>
            <person name="Gallo C.A."/>
            <person name="Diaz A."/>
            <person name="Albertini E."/>
            <person name="Caccamo M."/>
            <person name="Echenique V."/>
        </authorList>
    </citation>
    <scope>NUCLEOTIDE SEQUENCE [LARGE SCALE GENOMIC DNA]</scope>
    <source>
        <strain evidence="5">cv. Victoria</strain>
        <tissue evidence="4">Leaf</tissue>
    </source>
</reference>
<dbReference type="GO" id="GO:0000160">
    <property type="term" value="P:phosphorelay signal transduction system"/>
    <property type="evidence" value="ECO:0007669"/>
    <property type="project" value="UniProtKB-KW"/>
</dbReference>
<dbReference type="InterPro" id="IPR045279">
    <property type="entry name" value="ARR-like"/>
</dbReference>
<feature type="domain" description="Response regulatory" evidence="3">
    <location>
        <begin position="14"/>
        <end position="78"/>
    </location>
</feature>